<proteinExistence type="predicted"/>
<comment type="caution">
    <text evidence="2">The sequence shown here is derived from an EMBL/GenBank/DDBJ whole genome shotgun (WGS) entry which is preliminary data.</text>
</comment>
<accession>A0A3L5TR75</accession>
<dbReference type="EMBL" id="KV590156">
    <property type="protein sequence ID" value="OPL21600.1"/>
    <property type="molecule type" value="Genomic_DNA"/>
</dbReference>
<sequence>MLKMAAANNAVHHLEKLVKDGFAEKIEEEDTRWNLKKTGNLLNVQNKEASTKCYETFTQCLLPQNINQV</sequence>
<protein>
    <recommendedName>
        <fullName evidence="1">LACTB2 winged helix domain-containing protein</fullName>
    </recommendedName>
</protein>
<dbReference type="Pfam" id="PF17778">
    <property type="entry name" value="WHD_BLACT"/>
    <property type="match status" value="1"/>
</dbReference>
<name>A0A3L5TR75_MYTGA</name>
<organism evidence="2 3">
    <name type="scientific">Mytilus galloprovincialis</name>
    <name type="common">Mediterranean mussel</name>
    <dbReference type="NCBI Taxonomy" id="29158"/>
    <lineage>
        <taxon>Eukaryota</taxon>
        <taxon>Metazoa</taxon>
        <taxon>Spiralia</taxon>
        <taxon>Lophotrochozoa</taxon>
        <taxon>Mollusca</taxon>
        <taxon>Bivalvia</taxon>
        <taxon>Autobranchia</taxon>
        <taxon>Pteriomorphia</taxon>
        <taxon>Mytilida</taxon>
        <taxon>Mytiloidea</taxon>
        <taxon>Mytilidae</taxon>
        <taxon>Mytilinae</taxon>
        <taxon>Mytilus</taxon>
    </lineage>
</organism>
<reference evidence="2 3" key="1">
    <citation type="journal article" date="2016" name="PLoS ONE">
        <title>A First Insight into the Genome of the Filter-Feeder Mussel Mytilus galloprovincialis.</title>
        <authorList>
            <person name="Murgarella M."/>
            <person name="Puiu D."/>
            <person name="Novoa B."/>
            <person name="Figueras A."/>
            <person name="Posada D."/>
            <person name="Canchaya C."/>
        </authorList>
    </citation>
    <scope>NUCLEOTIDE SEQUENCE [LARGE SCALE GENOMIC DNA]</scope>
    <source>
        <tissue evidence="2">Muscle</tissue>
    </source>
</reference>
<keyword evidence="3" id="KW-1185">Reference proteome</keyword>
<dbReference type="Proteomes" id="UP000266721">
    <property type="component" value="Unassembled WGS sequence"/>
</dbReference>
<dbReference type="AlphaFoldDB" id="A0A3L5TR75"/>
<evidence type="ECO:0000313" key="2">
    <source>
        <dbReference type="EMBL" id="OPL21600.1"/>
    </source>
</evidence>
<evidence type="ECO:0000313" key="3">
    <source>
        <dbReference type="Proteomes" id="UP000266721"/>
    </source>
</evidence>
<dbReference type="InterPro" id="IPR041516">
    <property type="entry name" value="LACTB2_WH"/>
</dbReference>
<gene>
    <name evidence="2" type="ORF">AM593_09594</name>
</gene>
<evidence type="ECO:0000259" key="1">
    <source>
        <dbReference type="Pfam" id="PF17778"/>
    </source>
</evidence>
<feature type="domain" description="LACTB2 winged helix" evidence="1">
    <location>
        <begin position="2"/>
        <end position="33"/>
    </location>
</feature>
<feature type="non-terminal residue" evidence="2">
    <location>
        <position position="1"/>
    </location>
</feature>